<evidence type="ECO:0000256" key="4">
    <source>
        <dbReference type="ARBA" id="ARBA00022989"/>
    </source>
</evidence>
<evidence type="ECO:0000256" key="7">
    <source>
        <dbReference type="SAM" id="Phobius"/>
    </source>
</evidence>
<feature type="transmembrane region" description="Helical" evidence="7">
    <location>
        <begin position="633"/>
        <end position="650"/>
    </location>
</feature>
<proteinExistence type="predicted"/>
<feature type="transmembrane region" description="Helical" evidence="7">
    <location>
        <begin position="364"/>
        <end position="388"/>
    </location>
</feature>
<accession>A0A165LAJ8</accession>
<evidence type="ECO:0000256" key="2">
    <source>
        <dbReference type="ARBA" id="ARBA00022448"/>
    </source>
</evidence>
<dbReference type="InterPro" id="IPR051143">
    <property type="entry name" value="TrkH_K-transport"/>
</dbReference>
<dbReference type="Pfam" id="PF02386">
    <property type="entry name" value="TrkH"/>
    <property type="match status" value="1"/>
</dbReference>
<keyword evidence="4 7" id="KW-1133">Transmembrane helix</keyword>
<gene>
    <name evidence="8" type="ORF">DAEQUDRAFT_679031</name>
</gene>
<dbReference type="GO" id="GO:1990573">
    <property type="term" value="P:potassium ion import across plasma membrane"/>
    <property type="evidence" value="ECO:0007669"/>
    <property type="project" value="TreeGrafter"/>
</dbReference>
<dbReference type="EMBL" id="KV429138">
    <property type="protein sequence ID" value="KZT64165.1"/>
    <property type="molecule type" value="Genomic_DNA"/>
</dbReference>
<dbReference type="PANTHER" id="PTHR31064">
    <property type="entry name" value="POTASSIUM TRANSPORT PROTEIN DDB_G0292412-RELATED"/>
    <property type="match status" value="1"/>
</dbReference>
<feature type="transmembrane region" description="Helical" evidence="7">
    <location>
        <begin position="37"/>
        <end position="57"/>
    </location>
</feature>
<dbReference type="GO" id="GO:0005886">
    <property type="term" value="C:plasma membrane"/>
    <property type="evidence" value="ECO:0007669"/>
    <property type="project" value="TreeGrafter"/>
</dbReference>
<name>A0A165LAJ8_9APHY</name>
<dbReference type="Proteomes" id="UP000076727">
    <property type="component" value="Unassembled WGS sequence"/>
</dbReference>
<protein>
    <submittedName>
        <fullName evidence="8">TrkH-domain-containing protein</fullName>
    </submittedName>
</protein>
<feature type="transmembrane region" description="Helical" evidence="7">
    <location>
        <begin position="662"/>
        <end position="685"/>
    </location>
</feature>
<keyword evidence="6 7" id="KW-0472">Membrane</keyword>
<dbReference type="AlphaFoldDB" id="A0A165LAJ8"/>
<keyword evidence="3 7" id="KW-0812">Transmembrane</keyword>
<evidence type="ECO:0000256" key="6">
    <source>
        <dbReference type="ARBA" id="ARBA00023136"/>
    </source>
</evidence>
<dbReference type="InterPro" id="IPR003445">
    <property type="entry name" value="Cat_transpt"/>
</dbReference>
<feature type="transmembrane region" description="Helical" evidence="7">
    <location>
        <begin position="561"/>
        <end position="584"/>
    </location>
</feature>
<evidence type="ECO:0000256" key="3">
    <source>
        <dbReference type="ARBA" id="ARBA00022692"/>
    </source>
</evidence>
<evidence type="ECO:0000256" key="1">
    <source>
        <dbReference type="ARBA" id="ARBA00004141"/>
    </source>
</evidence>
<feature type="transmembrane region" description="Helical" evidence="7">
    <location>
        <begin position="97"/>
        <end position="117"/>
    </location>
</feature>
<dbReference type="GO" id="GO:0030007">
    <property type="term" value="P:intracellular potassium ion homeostasis"/>
    <property type="evidence" value="ECO:0007669"/>
    <property type="project" value="TreeGrafter"/>
</dbReference>
<evidence type="ECO:0000256" key="5">
    <source>
        <dbReference type="ARBA" id="ARBA00023065"/>
    </source>
</evidence>
<comment type="subcellular location">
    <subcellularLocation>
        <location evidence="1">Membrane</location>
        <topology evidence="1">Multi-pass membrane protein</topology>
    </subcellularLocation>
</comment>
<evidence type="ECO:0000313" key="9">
    <source>
        <dbReference type="Proteomes" id="UP000076727"/>
    </source>
</evidence>
<feature type="transmembrane region" description="Helical" evidence="7">
    <location>
        <begin position="64"/>
        <end position="85"/>
    </location>
</feature>
<sequence>MPSEPQLANWEHKSMRLRILASSQRIWGGVKESVRFYRIHLLSFITIPLLAAVVFWASNGKYKIPFVDALFVCVSAATGTGLSTIDLSSTTPWQQVIITLLEICGNIVFVSWVVVYSRRLYFLDHLKHIVAAERERALLHHDTGAGSASHQSSPSQAIVDTLVTQGLNGLQEQRRISKLNTIQGQGNKSKMAGAPHSLHVDMVHRLDVAPRLIDPAGNTCVGTYASGVHPSPLQAFPRTMGSDSCSRIRSMESRTHAYTDQHIPERRETGYFGGFPYPWRVISHAMRRFFPRLHQKFRRTMTMPRTSTLIPTTADTSATLSCQDTRRVPYISFSASVGRNSTFHDLTDGNIEELGGVEYRALTALLWIVPLYYFGLLLVSFIIIAPYANLPKYRWIFHPPEQHPKPRSRPRLSFFQVVGAWANTGMSLVDENMVPFRGAYLMIIILVLDVLAGNTAFVTHLDNGPCSWILTKLLPQDSRTKEALRFLLDHPRRCFIYLFPANQTWVLLTVQFLIDFILWIFNIVLDIGNPSTSGIPIGTKVIDALLQAAAVRSAGFQTISLSSLVPAVQVLDVVMMYIAIYPIALSVRSTNVYEEKSLGIYEAEENIDELDDSPESRVEIWGRYLWRHARRQLSFDMWWLALSLFLLCIIERTPLMDTSTASWFNIFAIIFELVSAYGTVGLSLGVPYANYSFSGALHTLSKLILCAVMVRGRHRGLPVALDRAVLLPHEFEKPPAAAEEPQFPHVAEDSMSEKQEPPDDSALAHVKGRMSEGPSNSKSSFIPRTRTLSFAMDATNQRGMSRTANVSIDVVEEDLDLSCAHGIHASQASRI</sequence>
<keyword evidence="2" id="KW-0813">Transport</keyword>
<keyword evidence="5" id="KW-0406">Ion transport</keyword>
<dbReference type="OrthoDB" id="9999863at2759"/>
<feature type="transmembrane region" description="Helical" evidence="7">
    <location>
        <begin position="438"/>
        <end position="458"/>
    </location>
</feature>
<dbReference type="PANTHER" id="PTHR31064:SF30">
    <property type="entry name" value="HIGH-AFFINITY POTASSIUM TRANSPORT PROTEIN-RELATED"/>
    <property type="match status" value="1"/>
</dbReference>
<dbReference type="STRING" id="1314783.A0A165LAJ8"/>
<evidence type="ECO:0000313" key="8">
    <source>
        <dbReference type="EMBL" id="KZT64165.1"/>
    </source>
</evidence>
<reference evidence="8 9" key="1">
    <citation type="journal article" date="2016" name="Mol. Biol. Evol.">
        <title>Comparative Genomics of Early-Diverging Mushroom-Forming Fungi Provides Insights into the Origins of Lignocellulose Decay Capabilities.</title>
        <authorList>
            <person name="Nagy L.G."/>
            <person name="Riley R."/>
            <person name="Tritt A."/>
            <person name="Adam C."/>
            <person name="Daum C."/>
            <person name="Floudas D."/>
            <person name="Sun H."/>
            <person name="Yadav J.S."/>
            <person name="Pangilinan J."/>
            <person name="Larsson K.H."/>
            <person name="Matsuura K."/>
            <person name="Barry K."/>
            <person name="Labutti K."/>
            <person name="Kuo R."/>
            <person name="Ohm R.A."/>
            <person name="Bhattacharya S.S."/>
            <person name="Shirouzu T."/>
            <person name="Yoshinaga Y."/>
            <person name="Martin F.M."/>
            <person name="Grigoriev I.V."/>
            <person name="Hibbett D.S."/>
        </authorList>
    </citation>
    <scope>NUCLEOTIDE SEQUENCE [LARGE SCALE GENOMIC DNA]</scope>
    <source>
        <strain evidence="8 9">L-15889</strain>
    </source>
</reference>
<feature type="transmembrane region" description="Helical" evidence="7">
    <location>
        <begin position="505"/>
        <end position="525"/>
    </location>
</feature>
<dbReference type="GO" id="GO:0140107">
    <property type="term" value="F:high-affinity potassium ion transmembrane transporter activity"/>
    <property type="evidence" value="ECO:0007669"/>
    <property type="project" value="TreeGrafter"/>
</dbReference>
<organism evidence="8 9">
    <name type="scientific">Daedalea quercina L-15889</name>
    <dbReference type="NCBI Taxonomy" id="1314783"/>
    <lineage>
        <taxon>Eukaryota</taxon>
        <taxon>Fungi</taxon>
        <taxon>Dikarya</taxon>
        <taxon>Basidiomycota</taxon>
        <taxon>Agaricomycotina</taxon>
        <taxon>Agaricomycetes</taxon>
        <taxon>Polyporales</taxon>
        <taxon>Fomitopsis</taxon>
    </lineage>
</organism>
<keyword evidence="9" id="KW-1185">Reference proteome</keyword>